<dbReference type="Pfam" id="PF00380">
    <property type="entry name" value="Ribosomal_S9"/>
    <property type="match status" value="1"/>
</dbReference>
<dbReference type="InterPro" id="IPR020574">
    <property type="entry name" value="Ribosomal_uS9_CS"/>
</dbReference>
<evidence type="ECO:0000256" key="1">
    <source>
        <dbReference type="ARBA" id="ARBA00005251"/>
    </source>
</evidence>
<evidence type="ECO:0000256" key="3">
    <source>
        <dbReference type="ARBA" id="ARBA00023274"/>
    </source>
</evidence>
<dbReference type="InterPro" id="IPR000754">
    <property type="entry name" value="Ribosomal_uS9"/>
</dbReference>
<dbReference type="AlphaFoldDB" id="A0A3B0S3A3"/>
<dbReference type="HAMAP" id="MF_00532_B">
    <property type="entry name" value="Ribosomal_uS9_B"/>
    <property type="match status" value="1"/>
</dbReference>
<dbReference type="PROSITE" id="PS00360">
    <property type="entry name" value="RIBOSOMAL_S9"/>
    <property type="match status" value="1"/>
</dbReference>
<dbReference type="EMBL" id="UOEC01000176">
    <property type="protein sequence ID" value="VAW00461.1"/>
    <property type="molecule type" value="Genomic_DNA"/>
</dbReference>
<keyword evidence="3" id="KW-0687">Ribonucleoprotein</keyword>
<dbReference type="FunFam" id="3.30.230.10:FF:000001">
    <property type="entry name" value="30S ribosomal protein S9"/>
    <property type="match status" value="1"/>
</dbReference>
<protein>
    <submittedName>
        <fullName evidence="4">SSU ribosomal protein S9p (S16e)</fullName>
    </submittedName>
</protein>
<proteinExistence type="inferred from homology"/>
<name>A0A3B0S3A3_9ZZZZ</name>
<organism evidence="4">
    <name type="scientific">hydrothermal vent metagenome</name>
    <dbReference type="NCBI Taxonomy" id="652676"/>
    <lineage>
        <taxon>unclassified sequences</taxon>
        <taxon>metagenomes</taxon>
        <taxon>ecological metagenomes</taxon>
    </lineage>
</organism>
<dbReference type="GO" id="GO:0003723">
    <property type="term" value="F:RNA binding"/>
    <property type="evidence" value="ECO:0007669"/>
    <property type="project" value="TreeGrafter"/>
</dbReference>
<evidence type="ECO:0000256" key="2">
    <source>
        <dbReference type="ARBA" id="ARBA00022980"/>
    </source>
</evidence>
<evidence type="ECO:0000313" key="4">
    <source>
        <dbReference type="EMBL" id="VAW00461.1"/>
    </source>
</evidence>
<comment type="similarity">
    <text evidence="1">Belongs to the universal ribosomal protein uS9 family.</text>
</comment>
<dbReference type="SUPFAM" id="SSF54211">
    <property type="entry name" value="Ribosomal protein S5 domain 2-like"/>
    <property type="match status" value="1"/>
</dbReference>
<dbReference type="InterPro" id="IPR020568">
    <property type="entry name" value="Ribosomal_Su5_D2-typ_SF"/>
</dbReference>
<dbReference type="GO" id="GO:0006412">
    <property type="term" value="P:translation"/>
    <property type="evidence" value="ECO:0007669"/>
    <property type="project" value="InterPro"/>
</dbReference>
<dbReference type="InterPro" id="IPR023035">
    <property type="entry name" value="Ribosomal_uS9_bac/plastid"/>
</dbReference>
<dbReference type="GO" id="GO:0003735">
    <property type="term" value="F:structural constituent of ribosome"/>
    <property type="evidence" value="ECO:0007669"/>
    <property type="project" value="InterPro"/>
</dbReference>
<dbReference type="PANTHER" id="PTHR21569:SF1">
    <property type="entry name" value="SMALL RIBOSOMAL SUBUNIT PROTEIN US9M"/>
    <property type="match status" value="1"/>
</dbReference>
<dbReference type="NCBIfam" id="NF001099">
    <property type="entry name" value="PRK00132.1"/>
    <property type="match status" value="1"/>
</dbReference>
<accession>A0A3B0S3A3</accession>
<dbReference type="Gene3D" id="3.30.230.10">
    <property type="match status" value="1"/>
</dbReference>
<sequence>MAEDKKSLEDLGAALAEKGEAVAPVPEATADVPAETAPVVETAELPEPKIDEQGRAYATGRRKDAVARVWIKPGNGKITVNGREFEKYFARPALRMVIAQPSEAADRKDSYDVVCTVSGGGLSGQAGALRHGISRALINFEPALRPVLKKGGFLTRDAREVERKKYGRAKARRSFQFSKR</sequence>
<reference evidence="4" key="1">
    <citation type="submission" date="2018-06" db="EMBL/GenBank/DDBJ databases">
        <authorList>
            <person name="Zhirakovskaya E."/>
        </authorList>
    </citation>
    <scope>NUCLEOTIDE SEQUENCE</scope>
</reference>
<dbReference type="InterPro" id="IPR014721">
    <property type="entry name" value="Ribsml_uS5_D2-typ_fold_subgr"/>
</dbReference>
<dbReference type="PANTHER" id="PTHR21569">
    <property type="entry name" value="RIBOSOMAL PROTEIN S9"/>
    <property type="match status" value="1"/>
</dbReference>
<gene>
    <name evidence="4" type="ORF">MNBD_ALPHA08-2092</name>
</gene>
<keyword evidence="2 4" id="KW-0689">Ribosomal protein</keyword>
<dbReference type="GO" id="GO:0022627">
    <property type="term" value="C:cytosolic small ribosomal subunit"/>
    <property type="evidence" value="ECO:0007669"/>
    <property type="project" value="TreeGrafter"/>
</dbReference>